<feature type="compositionally biased region" description="Polar residues" evidence="5">
    <location>
        <begin position="359"/>
        <end position="373"/>
    </location>
</feature>
<dbReference type="InterPro" id="IPR052921">
    <property type="entry name" value="GPCR1_Superfamily_Member"/>
</dbReference>
<evidence type="ECO:0000313" key="8">
    <source>
        <dbReference type="Proteomes" id="UP000001554"/>
    </source>
</evidence>
<evidence type="ECO:0000256" key="3">
    <source>
        <dbReference type="ARBA" id="ARBA00022989"/>
    </source>
</evidence>
<dbReference type="Gene3D" id="1.20.1070.10">
    <property type="entry name" value="Rhodopsin 7-helix transmembrane proteins"/>
    <property type="match status" value="1"/>
</dbReference>
<evidence type="ECO:0000256" key="2">
    <source>
        <dbReference type="ARBA" id="ARBA00022692"/>
    </source>
</evidence>
<evidence type="ECO:0000313" key="9">
    <source>
        <dbReference type="RefSeq" id="XP_035684226.1"/>
    </source>
</evidence>
<feature type="transmembrane region" description="Helical" evidence="6">
    <location>
        <begin position="58"/>
        <end position="81"/>
    </location>
</feature>
<dbReference type="AlphaFoldDB" id="A0A9J7MZE6"/>
<dbReference type="InterPro" id="IPR017452">
    <property type="entry name" value="GPCR_Rhodpsn_7TM"/>
</dbReference>
<dbReference type="GO" id="GO:0016020">
    <property type="term" value="C:membrane"/>
    <property type="evidence" value="ECO:0007669"/>
    <property type="project" value="UniProtKB-SubCell"/>
</dbReference>
<dbReference type="PANTHER" id="PTHR26451">
    <property type="entry name" value="G_PROTEIN_RECEP_F1_2 DOMAIN-CONTAINING PROTEIN"/>
    <property type="match status" value="1"/>
</dbReference>
<reference evidence="8" key="1">
    <citation type="journal article" date="2020" name="Nat. Ecol. Evol.">
        <title>Deeply conserved synteny resolves early events in vertebrate evolution.</title>
        <authorList>
            <person name="Simakov O."/>
            <person name="Marletaz F."/>
            <person name="Yue J.X."/>
            <person name="O'Connell B."/>
            <person name="Jenkins J."/>
            <person name="Brandt A."/>
            <person name="Calef R."/>
            <person name="Tung C.H."/>
            <person name="Huang T.K."/>
            <person name="Schmutz J."/>
            <person name="Satoh N."/>
            <person name="Yu J.K."/>
            <person name="Putnam N.H."/>
            <person name="Green R.E."/>
            <person name="Rokhsar D.S."/>
        </authorList>
    </citation>
    <scope>NUCLEOTIDE SEQUENCE [LARGE SCALE GENOMIC DNA]</scope>
    <source>
        <strain evidence="8">S238N-H82</strain>
    </source>
</reference>
<feature type="transmembrane region" description="Helical" evidence="6">
    <location>
        <begin position="183"/>
        <end position="206"/>
    </location>
</feature>
<keyword evidence="8" id="KW-1185">Reference proteome</keyword>
<name>A0A9J7MZE6_BRAFL</name>
<feature type="compositionally biased region" description="Basic and acidic residues" evidence="5">
    <location>
        <begin position="399"/>
        <end position="411"/>
    </location>
</feature>
<dbReference type="Proteomes" id="UP000001554">
    <property type="component" value="Chromosome 8"/>
</dbReference>
<keyword evidence="3 6" id="KW-1133">Transmembrane helix</keyword>
<dbReference type="PANTHER" id="PTHR26451:SF897">
    <property type="entry name" value="TRACE AMINE-ASSOCIATED RECEPTOR 5-LIKE"/>
    <property type="match status" value="1"/>
</dbReference>
<evidence type="ECO:0000259" key="7">
    <source>
        <dbReference type="PROSITE" id="PS50262"/>
    </source>
</evidence>
<dbReference type="OrthoDB" id="9893134at2759"/>
<feature type="transmembrane region" description="Helical" evidence="6">
    <location>
        <begin position="265"/>
        <end position="288"/>
    </location>
</feature>
<dbReference type="PRINTS" id="PR00237">
    <property type="entry name" value="GPCRRHODOPSN"/>
</dbReference>
<dbReference type="GeneID" id="118421172"/>
<dbReference type="Pfam" id="PF00001">
    <property type="entry name" value="7tm_1"/>
    <property type="match status" value="1"/>
</dbReference>
<evidence type="ECO:0000256" key="4">
    <source>
        <dbReference type="ARBA" id="ARBA00023136"/>
    </source>
</evidence>
<dbReference type="KEGG" id="bfo:118421172"/>
<evidence type="ECO:0000256" key="5">
    <source>
        <dbReference type="SAM" id="MobiDB-lite"/>
    </source>
</evidence>
<dbReference type="RefSeq" id="XP_035684226.1">
    <property type="nucleotide sequence ID" value="XM_035828333.1"/>
</dbReference>
<protein>
    <submittedName>
        <fullName evidence="9">Olfactory receptor 9Q1-like</fullName>
    </submittedName>
</protein>
<accession>A0A9J7MZE6</accession>
<feature type="transmembrane region" description="Helical" evidence="6">
    <location>
        <begin position="101"/>
        <end position="123"/>
    </location>
</feature>
<feature type="transmembrane region" description="Helical" evidence="6">
    <location>
        <begin position="138"/>
        <end position="159"/>
    </location>
</feature>
<reference evidence="9" key="2">
    <citation type="submission" date="2025-08" db="UniProtKB">
        <authorList>
            <consortium name="RefSeq"/>
        </authorList>
    </citation>
    <scope>IDENTIFICATION</scope>
    <source>
        <strain evidence="9">S238N-H82</strain>
        <tissue evidence="9">Testes</tissue>
    </source>
</reference>
<sequence>MAEDDQFSAWNVAQSLGSTSLGLQTAYLIFSLVVAVGCGLLVLYLVYKKEYLQKPSNYLRCSLAAYDIIFMCSVVPTDIYLSFQTDDSNSQTVCRLRRQLFGFFASSMSGTYVLMAMELYYFICQPLHYHQKVTTKRVVVGMVGVLAISLLSRVAYIAVENLENPDTTSQCGLQEDSAGPTDVFQHIMTGSAALAALVIFICYVAILKEARKQQQRDENRDLWLYQTRAFKKLAPHVISLAVWGGTVVLMIVSSRQNVPTKQNAIITRIGALLYTTLSSMVNPIVYSFRMPDFRRALRETFGWPSNAPVAQAPPPHGQQRQDLEMAVFSGPVRGQGGSTIEVAEAPPFSRLTQIEEDTSSTTRHTYKAGSSTDGAGCASKMMQTEGIPSMPPLRLSGVQKDKRSPPRERGQKTAGPPSKHPDSFTARADIHREPTLPLNGHGQGKTTNTSYK</sequence>
<proteinExistence type="predicted"/>
<dbReference type="CDD" id="cd00637">
    <property type="entry name" value="7tm_classA_rhodopsin-like"/>
    <property type="match status" value="1"/>
</dbReference>
<gene>
    <name evidence="9" type="primary">LOC118421172</name>
</gene>
<feature type="region of interest" description="Disordered" evidence="5">
    <location>
        <begin position="352"/>
        <end position="452"/>
    </location>
</feature>
<keyword evidence="2 6" id="KW-0812">Transmembrane</keyword>
<dbReference type="SUPFAM" id="SSF81321">
    <property type="entry name" value="Family A G protein-coupled receptor-like"/>
    <property type="match status" value="1"/>
</dbReference>
<feature type="transmembrane region" description="Helical" evidence="6">
    <location>
        <begin position="233"/>
        <end position="253"/>
    </location>
</feature>
<feature type="transmembrane region" description="Helical" evidence="6">
    <location>
        <begin position="26"/>
        <end position="46"/>
    </location>
</feature>
<dbReference type="SMART" id="SM01381">
    <property type="entry name" value="7TM_GPCR_Srsx"/>
    <property type="match status" value="1"/>
</dbReference>
<dbReference type="InterPro" id="IPR000276">
    <property type="entry name" value="GPCR_Rhodpsn"/>
</dbReference>
<feature type="domain" description="G-protein coupled receptors family 1 profile" evidence="7">
    <location>
        <begin position="38"/>
        <end position="286"/>
    </location>
</feature>
<organism evidence="8 9">
    <name type="scientific">Branchiostoma floridae</name>
    <name type="common">Florida lancelet</name>
    <name type="synonym">Amphioxus</name>
    <dbReference type="NCBI Taxonomy" id="7739"/>
    <lineage>
        <taxon>Eukaryota</taxon>
        <taxon>Metazoa</taxon>
        <taxon>Chordata</taxon>
        <taxon>Cephalochordata</taxon>
        <taxon>Leptocardii</taxon>
        <taxon>Amphioxiformes</taxon>
        <taxon>Branchiostomatidae</taxon>
        <taxon>Branchiostoma</taxon>
    </lineage>
</organism>
<dbReference type="OMA" id="AGCASKM"/>
<evidence type="ECO:0000256" key="1">
    <source>
        <dbReference type="ARBA" id="ARBA00004370"/>
    </source>
</evidence>
<dbReference type="GO" id="GO:0004930">
    <property type="term" value="F:G protein-coupled receptor activity"/>
    <property type="evidence" value="ECO:0007669"/>
    <property type="project" value="InterPro"/>
</dbReference>
<comment type="subcellular location">
    <subcellularLocation>
        <location evidence="1">Membrane</location>
    </subcellularLocation>
</comment>
<evidence type="ECO:0000256" key="6">
    <source>
        <dbReference type="SAM" id="Phobius"/>
    </source>
</evidence>
<dbReference type="PROSITE" id="PS50262">
    <property type="entry name" value="G_PROTEIN_RECEP_F1_2"/>
    <property type="match status" value="1"/>
</dbReference>
<keyword evidence="4 6" id="KW-0472">Membrane</keyword>